<accession>A0A316U7K9</accession>
<dbReference type="AlphaFoldDB" id="A0A316U7K9"/>
<keyword evidence="4" id="KW-0963">Cytoplasm</keyword>
<dbReference type="GO" id="GO:0071035">
    <property type="term" value="P:nuclear polyadenylation-dependent rRNA catabolic process"/>
    <property type="evidence" value="ECO:0007669"/>
    <property type="project" value="TreeGrafter"/>
</dbReference>
<dbReference type="GO" id="GO:0000176">
    <property type="term" value="C:nuclear exosome (RNase complex)"/>
    <property type="evidence" value="ECO:0007669"/>
    <property type="project" value="TreeGrafter"/>
</dbReference>
<comment type="similarity">
    <text evidence="3">Belongs to the RNase PH family.</text>
</comment>
<dbReference type="GO" id="GO:0000177">
    <property type="term" value="C:cytoplasmic exosome (RNase complex)"/>
    <property type="evidence" value="ECO:0007669"/>
    <property type="project" value="TreeGrafter"/>
</dbReference>
<dbReference type="GO" id="GO:0071028">
    <property type="term" value="P:nuclear mRNA surveillance"/>
    <property type="evidence" value="ECO:0007669"/>
    <property type="project" value="TreeGrafter"/>
</dbReference>
<reference evidence="7 8" key="1">
    <citation type="journal article" date="2018" name="Mol. Biol. Evol.">
        <title>Broad Genomic Sampling Reveals a Smut Pathogenic Ancestry of the Fungal Clade Ustilaginomycotina.</title>
        <authorList>
            <person name="Kijpornyongpan T."/>
            <person name="Mondo S.J."/>
            <person name="Barry K."/>
            <person name="Sandor L."/>
            <person name="Lee J."/>
            <person name="Lipzen A."/>
            <person name="Pangilinan J."/>
            <person name="LaButti K."/>
            <person name="Hainaut M."/>
            <person name="Henrissat B."/>
            <person name="Grigoriev I.V."/>
            <person name="Spatafora J.W."/>
            <person name="Aime M.C."/>
        </authorList>
    </citation>
    <scope>NUCLEOTIDE SEQUENCE [LARGE SCALE GENOMIC DNA]</scope>
    <source>
        <strain evidence="7 8">MCA 4718</strain>
    </source>
</reference>
<dbReference type="PANTHER" id="PTHR11097:SF14">
    <property type="entry name" value="EXOSOME COMPLEX COMPONENT RRP45"/>
    <property type="match status" value="1"/>
</dbReference>
<dbReference type="GO" id="GO:0034476">
    <property type="term" value="P:U5 snRNA 3'-end processing"/>
    <property type="evidence" value="ECO:0007669"/>
    <property type="project" value="TreeGrafter"/>
</dbReference>
<evidence type="ECO:0000256" key="3">
    <source>
        <dbReference type="ARBA" id="ARBA00006678"/>
    </source>
</evidence>
<name>A0A316U7K9_9BASI</name>
<dbReference type="InterPro" id="IPR036345">
    <property type="entry name" value="ExoRNase_PH_dom2_sf"/>
</dbReference>
<evidence type="ECO:0000259" key="6">
    <source>
        <dbReference type="Pfam" id="PF01138"/>
    </source>
</evidence>
<feature type="compositionally biased region" description="Basic and acidic residues" evidence="5">
    <location>
        <begin position="19"/>
        <end position="38"/>
    </location>
</feature>
<dbReference type="PANTHER" id="PTHR11097">
    <property type="entry name" value="EXOSOME COMPLEX EXONUCLEASE RIBOSOMAL RNA PROCESSING PROTEIN"/>
    <property type="match status" value="1"/>
</dbReference>
<dbReference type="Gene3D" id="3.30.230.70">
    <property type="entry name" value="GHMP Kinase, N-terminal domain"/>
    <property type="match status" value="1"/>
</dbReference>
<dbReference type="Pfam" id="PF01138">
    <property type="entry name" value="RNase_PH"/>
    <property type="match status" value="1"/>
</dbReference>
<dbReference type="SUPFAM" id="SSF55666">
    <property type="entry name" value="Ribonuclease PH domain 2-like"/>
    <property type="match status" value="1"/>
</dbReference>
<comment type="subcellular location">
    <subcellularLocation>
        <location evidence="2">Cytoplasm</location>
    </subcellularLocation>
    <subcellularLocation>
        <location evidence="1">Nucleus</location>
    </subcellularLocation>
</comment>
<evidence type="ECO:0000313" key="7">
    <source>
        <dbReference type="EMBL" id="PWN20818.1"/>
    </source>
</evidence>
<proteinExistence type="inferred from homology"/>
<gene>
    <name evidence="7" type="ORF">BCV69DRAFT_312758</name>
</gene>
<dbReference type="GeneID" id="37016701"/>
<dbReference type="GO" id="GO:0000467">
    <property type="term" value="P:exonucleolytic trimming to generate mature 3'-end of 5.8S rRNA from tricistronic rRNA transcript (SSU-rRNA, 5.8S rRNA, LSU-rRNA)"/>
    <property type="evidence" value="ECO:0007669"/>
    <property type="project" value="TreeGrafter"/>
</dbReference>
<evidence type="ECO:0000256" key="2">
    <source>
        <dbReference type="ARBA" id="ARBA00004496"/>
    </source>
</evidence>
<dbReference type="OrthoDB" id="10264038at2759"/>
<dbReference type="InterPro" id="IPR050590">
    <property type="entry name" value="Exosome_comp_Rrp42_subfam"/>
</dbReference>
<feature type="domain" description="Exoribonuclease phosphorolytic" evidence="6">
    <location>
        <begin position="90"/>
        <end position="204"/>
    </location>
</feature>
<evidence type="ECO:0000256" key="1">
    <source>
        <dbReference type="ARBA" id="ARBA00004123"/>
    </source>
</evidence>
<dbReference type="GO" id="GO:0035925">
    <property type="term" value="F:mRNA 3'-UTR AU-rich region binding"/>
    <property type="evidence" value="ECO:0007669"/>
    <property type="project" value="TreeGrafter"/>
</dbReference>
<dbReference type="GO" id="GO:0034473">
    <property type="term" value="P:U1 snRNA 3'-end processing"/>
    <property type="evidence" value="ECO:0007669"/>
    <property type="project" value="TreeGrafter"/>
</dbReference>
<evidence type="ECO:0000313" key="8">
    <source>
        <dbReference type="Proteomes" id="UP000245942"/>
    </source>
</evidence>
<dbReference type="InterPro" id="IPR027408">
    <property type="entry name" value="PNPase/RNase_PH_dom_sf"/>
</dbReference>
<dbReference type="GO" id="GO:0034475">
    <property type="term" value="P:U4 snRNA 3'-end processing"/>
    <property type="evidence" value="ECO:0007669"/>
    <property type="project" value="TreeGrafter"/>
</dbReference>
<dbReference type="InterPro" id="IPR020568">
    <property type="entry name" value="Ribosomal_Su5_D2-typ_SF"/>
</dbReference>
<dbReference type="STRING" id="1684307.A0A316U7K9"/>
<dbReference type="GO" id="GO:0071038">
    <property type="term" value="P:TRAMP-dependent tRNA surveillance pathway"/>
    <property type="evidence" value="ECO:0007669"/>
    <property type="project" value="TreeGrafter"/>
</dbReference>
<dbReference type="GO" id="GO:0016075">
    <property type="term" value="P:rRNA catabolic process"/>
    <property type="evidence" value="ECO:0007669"/>
    <property type="project" value="TreeGrafter"/>
</dbReference>
<dbReference type="InterPro" id="IPR001247">
    <property type="entry name" value="ExoRNase_PH_dom1"/>
</dbReference>
<organism evidence="7 8">
    <name type="scientific">Pseudomicrostroma glucosiphilum</name>
    <dbReference type="NCBI Taxonomy" id="1684307"/>
    <lineage>
        <taxon>Eukaryota</taxon>
        <taxon>Fungi</taxon>
        <taxon>Dikarya</taxon>
        <taxon>Basidiomycota</taxon>
        <taxon>Ustilaginomycotina</taxon>
        <taxon>Exobasidiomycetes</taxon>
        <taxon>Microstromatales</taxon>
        <taxon>Microstromatales incertae sedis</taxon>
        <taxon>Pseudomicrostroma</taxon>
    </lineage>
</organism>
<evidence type="ECO:0000256" key="4">
    <source>
        <dbReference type="ARBA" id="ARBA00022490"/>
    </source>
</evidence>
<protein>
    <recommendedName>
        <fullName evidence="6">Exoribonuclease phosphorolytic domain-containing protein</fullName>
    </recommendedName>
</protein>
<dbReference type="Proteomes" id="UP000245942">
    <property type="component" value="Unassembled WGS sequence"/>
</dbReference>
<dbReference type="RefSeq" id="XP_025347978.1">
    <property type="nucleotide sequence ID" value="XM_025494967.1"/>
</dbReference>
<evidence type="ECO:0000256" key="5">
    <source>
        <dbReference type="SAM" id="MobiDB-lite"/>
    </source>
</evidence>
<keyword evidence="8" id="KW-1185">Reference proteome</keyword>
<dbReference type="EMBL" id="KZ819327">
    <property type="protein sequence ID" value="PWN20818.1"/>
    <property type="molecule type" value="Genomic_DNA"/>
</dbReference>
<feature type="region of interest" description="Disordered" evidence="5">
    <location>
        <begin position="1"/>
        <end position="70"/>
    </location>
</feature>
<dbReference type="SUPFAM" id="SSF54211">
    <property type="entry name" value="Ribosomal protein S5 domain 2-like"/>
    <property type="match status" value="1"/>
</dbReference>
<sequence length="348" mass="37162">MVTAHVPSAHTDQWLRGTRGTESRQPQEEKRKRKRESDQLFPQLLTASTSALRLDNRPASAPLTPSVAYSPTQRGTATLTLSHPASPAVKTIILASVHAELVPPRQERPYEGQVQIHLNTALAQGTSSASRSNPSAEASTAELERQLDLALRRSGLIDREALCLKAGEAVWNISVNISCLSLRAGNALQGCILASTLALMDYVRPDAAVEEGGEIKIFDEGERVGVKLPITGGLVGVEIAVFLPPLPSSSGGGTTTTSTADGEVASLEPILLLDPTPLEVTLSSALLTYVLTPNTGQFLLAEKIGEAPLDVDVMLKGMKAVETRARGLGKWVDESKKQRDEQVGKEIN</sequence>